<dbReference type="GO" id="GO:0004867">
    <property type="term" value="F:serine-type endopeptidase inhibitor activity"/>
    <property type="evidence" value="ECO:0007669"/>
    <property type="project" value="InterPro"/>
</dbReference>
<dbReference type="InterPro" id="IPR036880">
    <property type="entry name" value="Kunitz_BPTI_sf"/>
</dbReference>
<accession>A0A0K0DUR9</accession>
<keyword evidence="1" id="KW-0732">Signal</keyword>
<protein>
    <submittedName>
        <fullName evidence="5">BPTI/Kunitz inhibitor domain-containing protein</fullName>
    </submittedName>
    <submittedName>
        <fullName evidence="4">Kunitz/Bovine pancreatic trypsin inhibitor domain protein</fullName>
    </submittedName>
</protein>
<dbReference type="SUPFAM" id="SSF57362">
    <property type="entry name" value="BPTI-like"/>
    <property type="match status" value="4"/>
</dbReference>
<sequence>MLLFFLILLLVIFKTSLHKVKDKECTVHEDCPNSGAYCNEGYCRCFKNYIEIDNHCWKALNPEEYGCFYNEQCNSAWPGATCELSKCSCPDGEISTKTRYGYVCHKKMHCPFNGDMDILYEGGINLPSKCKTISLSNDGVLKNKNSSPINENKLHYLGCDINQKMYDCIDEKCCPSPELTCTQPLDHGFSDNSTPVERYYYHKITGSCQKFYYKGSGGNSNNFINKLTCEIYCKSIATKSISLKVDSNFLSNEKSLITKEILCMNKGKLGDFQLKYKEITLYSHGIQKYLKKSTIRWYWDKNTRNCLPFSYYGQPDDLNNFVSLSDCEEFCFPLLCPSGRPLKIDGVGNVKCSTNKNCPDSYFCYDKVCCPTPITICNQKKLEGSKCLTNSIKRFFYNVDSESCEEFYYNGCQKNDNNFENIEDCIKTCENVERHRQCPYGEPFKSRGGVSLRCQVNLLSNHNKNGKRKNVSSLNHTIKKLEYNKLNTIVNLSCPKNYYCYNDFNLSDYQICCPTPTLTCKLPVDEGIFCLPTPIIKYFYNFELKQCLPFLFRGCGGNSNRFNTKYECYNYCEKNNFIDKNFAKIYRDTTILKRRRKKVTKKLQKLTFEQKIYKLFFKKYFSLVNFLN</sequence>
<dbReference type="InterPro" id="IPR053014">
    <property type="entry name" value="Cuticle_assoc_divergent"/>
</dbReference>
<dbReference type="WBParaSite" id="TCONS_00011701.p1">
    <property type="protein sequence ID" value="TCONS_00011701.p1"/>
    <property type="gene ID" value="XLOC_006450"/>
</dbReference>
<dbReference type="PANTHER" id="PTHR46339">
    <property type="entry name" value="PROTEIN CBG15282-RELATED"/>
    <property type="match status" value="1"/>
</dbReference>
<dbReference type="SMART" id="SM00289">
    <property type="entry name" value="WR1"/>
    <property type="match status" value="2"/>
</dbReference>
<dbReference type="CDD" id="cd00109">
    <property type="entry name" value="Kunitz-type"/>
    <property type="match status" value="1"/>
</dbReference>
<dbReference type="PROSITE" id="PS50279">
    <property type="entry name" value="BPTI_KUNITZ_2"/>
    <property type="match status" value="4"/>
</dbReference>
<dbReference type="AlphaFoldDB" id="A0A0K0DUR9"/>
<name>A0A0K0DUR9_STRER</name>
<dbReference type="STRING" id="6248.A0A0K0DUR9"/>
<organism evidence="4">
    <name type="scientific">Strongyloides stercoralis</name>
    <name type="common">Threadworm</name>
    <dbReference type="NCBI Taxonomy" id="6248"/>
    <lineage>
        <taxon>Eukaryota</taxon>
        <taxon>Metazoa</taxon>
        <taxon>Ecdysozoa</taxon>
        <taxon>Nematoda</taxon>
        <taxon>Chromadorea</taxon>
        <taxon>Rhabditida</taxon>
        <taxon>Tylenchina</taxon>
        <taxon>Panagrolaimomorpha</taxon>
        <taxon>Strongyloidoidea</taxon>
        <taxon>Strongyloididae</taxon>
        <taxon>Strongyloides</taxon>
    </lineage>
</organism>
<feature type="domain" description="BPTI/Kunitz inhibitor" evidence="2">
    <location>
        <begin position="181"/>
        <end position="233"/>
    </location>
</feature>
<feature type="domain" description="BPTI/Kunitz inhibitor" evidence="2">
    <location>
        <begin position="296"/>
        <end position="331"/>
    </location>
</feature>
<evidence type="ECO:0000313" key="4">
    <source>
        <dbReference type="WBParaSite" id="SSTP_0000098500.1"/>
    </source>
</evidence>
<feature type="chain" id="PRO_5005327009" evidence="1">
    <location>
        <begin position="18"/>
        <end position="628"/>
    </location>
</feature>
<evidence type="ECO:0000256" key="1">
    <source>
        <dbReference type="SAM" id="SignalP"/>
    </source>
</evidence>
<dbReference type="WBParaSite" id="SSTP_0000098500.1">
    <property type="protein sequence ID" value="SSTP_0000098500.1"/>
    <property type="gene ID" value="SSTP_0000098500"/>
</dbReference>
<dbReference type="InterPro" id="IPR006149">
    <property type="entry name" value="EB_dom"/>
</dbReference>
<dbReference type="CDD" id="cd22593">
    <property type="entry name" value="Kunitz_conkunitzin"/>
    <property type="match status" value="1"/>
</dbReference>
<dbReference type="SMART" id="SM00131">
    <property type="entry name" value="KU"/>
    <property type="match status" value="4"/>
</dbReference>
<evidence type="ECO:0000313" key="5">
    <source>
        <dbReference type="WBParaSite" id="TCONS_00011701.p1"/>
    </source>
</evidence>
<reference evidence="4" key="1">
    <citation type="submission" date="2015-08" db="UniProtKB">
        <authorList>
            <consortium name="WormBaseParasite"/>
        </authorList>
    </citation>
    <scope>IDENTIFICATION</scope>
</reference>
<dbReference type="InterPro" id="IPR006150">
    <property type="entry name" value="Cys_repeat_1"/>
</dbReference>
<evidence type="ECO:0000313" key="3">
    <source>
        <dbReference type="Proteomes" id="UP000035681"/>
    </source>
</evidence>
<dbReference type="InterPro" id="IPR002223">
    <property type="entry name" value="Kunitz_BPTI"/>
</dbReference>
<keyword evidence="3" id="KW-1185">Reference proteome</keyword>
<dbReference type="Pfam" id="PF01683">
    <property type="entry name" value="EB"/>
    <property type="match status" value="1"/>
</dbReference>
<feature type="signal peptide" evidence="1">
    <location>
        <begin position="1"/>
        <end position="17"/>
    </location>
</feature>
<proteinExistence type="predicted"/>
<dbReference type="PROSITE" id="PS00280">
    <property type="entry name" value="BPTI_KUNITZ_1"/>
    <property type="match status" value="2"/>
</dbReference>
<dbReference type="InterPro" id="IPR020901">
    <property type="entry name" value="Prtase_inh_Kunz-CS"/>
</dbReference>
<dbReference type="Gene3D" id="4.10.410.10">
    <property type="entry name" value="Pancreatic trypsin inhibitor Kunitz domain"/>
    <property type="match status" value="4"/>
</dbReference>
<dbReference type="Proteomes" id="UP000035681">
    <property type="component" value="Unplaced"/>
</dbReference>
<feature type="domain" description="BPTI/Kunitz inhibitor" evidence="2">
    <location>
        <begin position="520"/>
        <end position="572"/>
    </location>
</feature>
<dbReference type="PANTHER" id="PTHR46339:SF14">
    <property type="entry name" value="BPTI_KUNITZ INHIBITOR DOMAIN-CONTAINING PROTEIN"/>
    <property type="match status" value="1"/>
</dbReference>
<dbReference type="Pfam" id="PF00014">
    <property type="entry name" value="Kunitz_BPTI"/>
    <property type="match status" value="4"/>
</dbReference>
<feature type="domain" description="BPTI/Kunitz inhibitor" evidence="2">
    <location>
        <begin position="377"/>
        <end position="429"/>
    </location>
</feature>
<evidence type="ECO:0000259" key="2">
    <source>
        <dbReference type="PROSITE" id="PS50279"/>
    </source>
</evidence>